<dbReference type="NCBIfam" id="NF003819">
    <property type="entry name" value="PRK05412.1"/>
    <property type="match status" value="1"/>
</dbReference>
<dbReference type="HAMAP" id="MF_00632">
    <property type="entry name" value="UPF0234"/>
    <property type="match status" value="1"/>
</dbReference>
<proteinExistence type="inferred from homology"/>
<dbReference type="InterPro" id="IPR035570">
    <property type="entry name" value="UPF0234_N"/>
</dbReference>
<name>A0ABM7WVT5_9BACT</name>
<dbReference type="CDD" id="cd11740">
    <property type="entry name" value="YajQ_like"/>
    <property type="match status" value="1"/>
</dbReference>
<dbReference type="Gene3D" id="3.30.70.990">
    <property type="entry name" value="YajQ-like, domain 2"/>
    <property type="match status" value="1"/>
</dbReference>
<sequence length="162" mass="17896">MPSFDVVSELNMMEVENAFNQARKELAQRFDFKGTQTDLERDKDLNILLKANSEGRAEAALGVLMEKLAKRGVPLEGLDPQKLEPASGGHVRQLVKLRKGLKQEDAKKIVALMKESGLKVQAAIQGEAVRITGKKKDDLQAAIQAIRSASLGVPLQFQNFRE</sequence>
<dbReference type="InterPro" id="IPR035571">
    <property type="entry name" value="UPF0234-like_C"/>
</dbReference>
<protein>
    <recommendedName>
        <fullName evidence="3">Nucleotide-binding protein AMOR_26130</fullName>
    </recommendedName>
</protein>
<dbReference type="SUPFAM" id="SSF89963">
    <property type="entry name" value="YajQ-like"/>
    <property type="match status" value="2"/>
</dbReference>
<accession>A0ABM7WVT5</accession>
<comment type="similarity">
    <text evidence="2 3">Belongs to the YajQ family.</text>
</comment>
<keyword evidence="1 3" id="KW-0547">Nucleotide-binding</keyword>
<dbReference type="EMBL" id="AP025591">
    <property type="protein sequence ID" value="BDG03617.1"/>
    <property type="molecule type" value="Genomic_DNA"/>
</dbReference>
<dbReference type="Gene3D" id="3.30.70.860">
    <property type="match status" value="1"/>
</dbReference>
<dbReference type="Proteomes" id="UP001162891">
    <property type="component" value="Chromosome"/>
</dbReference>
<organism evidence="4 5">
    <name type="scientific">Anaeromyxobacter oryzae</name>
    <dbReference type="NCBI Taxonomy" id="2918170"/>
    <lineage>
        <taxon>Bacteria</taxon>
        <taxon>Pseudomonadati</taxon>
        <taxon>Myxococcota</taxon>
        <taxon>Myxococcia</taxon>
        <taxon>Myxococcales</taxon>
        <taxon>Cystobacterineae</taxon>
        <taxon>Anaeromyxobacteraceae</taxon>
        <taxon>Anaeromyxobacter</taxon>
    </lineage>
</organism>
<dbReference type="InterPro" id="IPR036183">
    <property type="entry name" value="YajQ-like_sf"/>
</dbReference>
<reference evidence="5" key="1">
    <citation type="journal article" date="2022" name="Int. J. Syst. Evol. Microbiol.">
        <title>Anaeromyxobacter oryzae sp. nov., Anaeromyxobacter diazotrophicus sp. nov. and Anaeromyxobacter paludicola sp. nov., isolated from paddy soils.</title>
        <authorList>
            <person name="Itoh H."/>
            <person name="Xu Z."/>
            <person name="Mise K."/>
            <person name="Masuda Y."/>
            <person name="Ushijima N."/>
            <person name="Hayakawa C."/>
            <person name="Shiratori Y."/>
            <person name="Senoo K."/>
        </authorList>
    </citation>
    <scope>NUCLEOTIDE SEQUENCE [LARGE SCALE GENOMIC DNA]</scope>
    <source>
        <strain evidence="5">Red232</strain>
    </source>
</reference>
<dbReference type="Pfam" id="PF04461">
    <property type="entry name" value="YajQ"/>
    <property type="match status" value="1"/>
</dbReference>
<evidence type="ECO:0000313" key="4">
    <source>
        <dbReference type="EMBL" id="BDG03617.1"/>
    </source>
</evidence>
<evidence type="ECO:0000256" key="1">
    <source>
        <dbReference type="ARBA" id="ARBA00022741"/>
    </source>
</evidence>
<gene>
    <name evidence="4" type="ORF">AMOR_26130</name>
</gene>
<dbReference type="InterPro" id="IPR007551">
    <property type="entry name" value="YajQ/Smlt4090-like"/>
</dbReference>
<dbReference type="PANTHER" id="PTHR30476">
    <property type="entry name" value="UPF0234 PROTEIN YAJQ"/>
    <property type="match status" value="1"/>
</dbReference>
<dbReference type="PANTHER" id="PTHR30476:SF0">
    <property type="entry name" value="UPF0234 PROTEIN YAJQ"/>
    <property type="match status" value="1"/>
</dbReference>
<dbReference type="RefSeq" id="WP_248361772.1">
    <property type="nucleotide sequence ID" value="NZ_AP025591.1"/>
</dbReference>
<keyword evidence="5" id="KW-1185">Reference proteome</keyword>
<evidence type="ECO:0000256" key="2">
    <source>
        <dbReference type="ARBA" id="ARBA00093450"/>
    </source>
</evidence>
<evidence type="ECO:0000256" key="3">
    <source>
        <dbReference type="HAMAP-Rule" id="MF_00632"/>
    </source>
</evidence>
<comment type="function">
    <text evidence="3">Nucleotide-binding protein.</text>
</comment>
<evidence type="ECO:0000313" key="5">
    <source>
        <dbReference type="Proteomes" id="UP001162891"/>
    </source>
</evidence>